<dbReference type="InterPro" id="IPR013766">
    <property type="entry name" value="Thioredoxin_domain"/>
</dbReference>
<dbReference type="InterPro" id="IPR017937">
    <property type="entry name" value="Thioredoxin_CS"/>
</dbReference>
<dbReference type="PRINTS" id="PR00421">
    <property type="entry name" value="THIOREDOXIN"/>
</dbReference>
<keyword evidence="6" id="KW-1185">Reference proteome</keyword>
<dbReference type="AlphaFoldDB" id="A0A6A6VTT9"/>
<dbReference type="Gene3D" id="3.40.30.10">
    <property type="entry name" value="Glutaredoxin"/>
    <property type="match status" value="1"/>
</dbReference>
<dbReference type="GeneID" id="54486924"/>
<dbReference type="OrthoDB" id="19690at2759"/>
<dbReference type="InterPro" id="IPR036249">
    <property type="entry name" value="Thioredoxin-like_sf"/>
</dbReference>
<feature type="domain" description="Thioredoxin" evidence="4">
    <location>
        <begin position="1"/>
        <end position="109"/>
    </location>
</feature>
<evidence type="ECO:0000256" key="1">
    <source>
        <dbReference type="ARBA" id="ARBA00008987"/>
    </source>
</evidence>
<dbReference type="PROSITE" id="PS51352">
    <property type="entry name" value="THIOREDOXIN_2"/>
    <property type="match status" value="1"/>
</dbReference>
<evidence type="ECO:0000256" key="2">
    <source>
        <dbReference type="ARBA" id="ARBA00023157"/>
    </source>
</evidence>
<comment type="similarity">
    <text evidence="1">Belongs to the thioredoxin family.</text>
</comment>
<feature type="compositionally biased region" description="Polar residues" evidence="3">
    <location>
        <begin position="106"/>
        <end position="126"/>
    </location>
</feature>
<reference evidence="5" key="1">
    <citation type="journal article" date="2020" name="Stud. Mycol.">
        <title>101 Dothideomycetes genomes: a test case for predicting lifestyles and emergence of pathogens.</title>
        <authorList>
            <person name="Haridas S."/>
            <person name="Albert R."/>
            <person name="Binder M."/>
            <person name="Bloem J."/>
            <person name="Labutti K."/>
            <person name="Salamov A."/>
            <person name="Andreopoulos B."/>
            <person name="Baker S."/>
            <person name="Barry K."/>
            <person name="Bills G."/>
            <person name="Bluhm B."/>
            <person name="Cannon C."/>
            <person name="Castanera R."/>
            <person name="Culley D."/>
            <person name="Daum C."/>
            <person name="Ezra D."/>
            <person name="Gonzalez J."/>
            <person name="Henrissat B."/>
            <person name="Kuo A."/>
            <person name="Liang C."/>
            <person name="Lipzen A."/>
            <person name="Lutzoni F."/>
            <person name="Magnuson J."/>
            <person name="Mondo S."/>
            <person name="Nolan M."/>
            <person name="Ohm R."/>
            <person name="Pangilinan J."/>
            <person name="Park H.-J."/>
            <person name="Ramirez L."/>
            <person name="Alfaro M."/>
            <person name="Sun H."/>
            <person name="Tritt A."/>
            <person name="Yoshinaga Y."/>
            <person name="Zwiers L.-H."/>
            <person name="Turgeon B."/>
            <person name="Goodwin S."/>
            <person name="Spatafora J."/>
            <person name="Crous P."/>
            <person name="Grigoriev I."/>
        </authorList>
    </citation>
    <scope>NUCLEOTIDE SEQUENCE</scope>
    <source>
        <strain evidence="5">CBS 121739</strain>
    </source>
</reference>
<feature type="region of interest" description="Disordered" evidence="3">
    <location>
        <begin position="106"/>
        <end position="150"/>
    </location>
</feature>
<dbReference type="PANTHER" id="PTHR46115">
    <property type="entry name" value="THIOREDOXIN-LIKE PROTEIN 1"/>
    <property type="match status" value="1"/>
</dbReference>
<dbReference type="Proteomes" id="UP000799437">
    <property type="component" value="Unassembled WGS sequence"/>
</dbReference>
<evidence type="ECO:0000313" key="6">
    <source>
        <dbReference type="Proteomes" id="UP000799437"/>
    </source>
</evidence>
<accession>A0A6A6VTT9</accession>
<dbReference type="Pfam" id="PF00085">
    <property type="entry name" value="Thioredoxin"/>
    <property type="match status" value="1"/>
</dbReference>
<evidence type="ECO:0000313" key="5">
    <source>
        <dbReference type="EMBL" id="KAF2753144.1"/>
    </source>
</evidence>
<evidence type="ECO:0000259" key="4">
    <source>
        <dbReference type="PROSITE" id="PS51352"/>
    </source>
</evidence>
<protein>
    <submittedName>
        <fullName evidence="5">Thioredoxin-domain-containing protein</fullName>
    </submittedName>
</protein>
<sequence length="201" mass="20847">MSSPTVINSSAQFETLLKSNTYVIVDFHATWCGPCKTIAPTFNQLAASETKPGRIIFAKVDVDAQPGIAQKYGVSAMPTFLILKRSSVIETIRGANPSALRNAVMSASSDSAKGPAQSSTSFQSKGHTLGGAGAGTSRSQTGSSGWSFGARMPGTGGAGRTLGGGGNGYIDVVVRFFGLYFTSLLSLDSYTAASESPFRAR</sequence>
<name>A0A6A6VTT9_9PEZI</name>
<dbReference type="EMBL" id="ML996586">
    <property type="protein sequence ID" value="KAF2753144.1"/>
    <property type="molecule type" value="Genomic_DNA"/>
</dbReference>
<evidence type="ECO:0000256" key="3">
    <source>
        <dbReference type="SAM" id="MobiDB-lite"/>
    </source>
</evidence>
<dbReference type="RefSeq" id="XP_033595595.1">
    <property type="nucleotide sequence ID" value="XM_033745870.1"/>
</dbReference>
<dbReference type="SUPFAM" id="SSF52833">
    <property type="entry name" value="Thioredoxin-like"/>
    <property type="match status" value="1"/>
</dbReference>
<proteinExistence type="inferred from homology"/>
<gene>
    <name evidence="5" type="ORF">EJ05DRAFT_490358</name>
</gene>
<dbReference type="PROSITE" id="PS00194">
    <property type="entry name" value="THIOREDOXIN_1"/>
    <property type="match status" value="1"/>
</dbReference>
<feature type="compositionally biased region" description="Polar residues" evidence="3">
    <location>
        <begin position="136"/>
        <end position="146"/>
    </location>
</feature>
<keyword evidence="2" id="KW-1015">Disulfide bond</keyword>
<organism evidence="5 6">
    <name type="scientific">Pseudovirgaria hyperparasitica</name>
    <dbReference type="NCBI Taxonomy" id="470096"/>
    <lineage>
        <taxon>Eukaryota</taxon>
        <taxon>Fungi</taxon>
        <taxon>Dikarya</taxon>
        <taxon>Ascomycota</taxon>
        <taxon>Pezizomycotina</taxon>
        <taxon>Dothideomycetes</taxon>
        <taxon>Dothideomycetes incertae sedis</taxon>
        <taxon>Acrospermales</taxon>
        <taxon>Acrospermaceae</taxon>
        <taxon>Pseudovirgaria</taxon>
    </lineage>
</organism>
<dbReference type="CDD" id="cd02947">
    <property type="entry name" value="TRX_family"/>
    <property type="match status" value="1"/>
</dbReference>